<feature type="domain" description="Histidine kinase/HSP90-like ATPase" evidence="2">
    <location>
        <begin position="39"/>
        <end position="133"/>
    </location>
</feature>
<evidence type="ECO:0000256" key="1">
    <source>
        <dbReference type="ARBA" id="ARBA00022527"/>
    </source>
</evidence>
<proteinExistence type="predicted"/>
<comment type="caution">
    <text evidence="3">The sequence shown here is derived from an EMBL/GenBank/DDBJ whole genome shotgun (WGS) entry which is preliminary data.</text>
</comment>
<dbReference type="PANTHER" id="PTHR35526">
    <property type="entry name" value="ANTI-SIGMA-F FACTOR RSBW-RELATED"/>
    <property type="match status" value="1"/>
</dbReference>
<dbReference type="OrthoDB" id="5243175at2"/>
<gene>
    <name evidence="3" type="ORF">C7Y72_00995</name>
</gene>
<sequence length="143" mass="15104">MSDPTRPDLELTLPARPENVAVVRHVLGSLSEALDVRPELLHDVRLAVSEACSNVIVHAYRDAEGLLELTARALPRRELEIVVRDRGRGMGPRADSPGLGVGLPLIAALSSAVEIGTADDGATEVRMTFALDEPAHGGDTVAA</sequence>
<evidence type="ECO:0000313" key="3">
    <source>
        <dbReference type="EMBL" id="PTL58324.1"/>
    </source>
</evidence>
<protein>
    <submittedName>
        <fullName evidence="3">ATP-binding protein</fullName>
    </submittedName>
</protein>
<dbReference type="AlphaFoldDB" id="A0A2T4UGD9"/>
<keyword evidence="3" id="KW-0067">ATP-binding</keyword>
<keyword evidence="1" id="KW-0418">Kinase</keyword>
<reference evidence="3 4" key="1">
    <citation type="submission" date="2018-03" db="EMBL/GenBank/DDBJ databases">
        <title>Aquarubrobacter algicola gen. nov., sp. nov., a novel actinobacterium isolated from shallow eutrophic lake during the end of cyanobacterial harmful algal blooms.</title>
        <authorList>
            <person name="Chun S.J."/>
        </authorList>
    </citation>
    <scope>NUCLEOTIDE SEQUENCE [LARGE SCALE GENOMIC DNA]</scope>
    <source>
        <strain evidence="3 4">Seoho-28</strain>
    </source>
</reference>
<dbReference type="Proteomes" id="UP000240739">
    <property type="component" value="Unassembled WGS sequence"/>
</dbReference>
<dbReference type="InterPro" id="IPR036890">
    <property type="entry name" value="HATPase_C_sf"/>
</dbReference>
<dbReference type="Pfam" id="PF13581">
    <property type="entry name" value="HATPase_c_2"/>
    <property type="match status" value="1"/>
</dbReference>
<keyword evidence="1" id="KW-0723">Serine/threonine-protein kinase</keyword>
<dbReference type="GO" id="GO:0005524">
    <property type="term" value="F:ATP binding"/>
    <property type="evidence" value="ECO:0007669"/>
    <property type="project" value="UniProtKB-KW"/>
</dbReference>
<evidence type="ECO:0000259" key="2">
    <source>
        <dbReference type="SMART" id="SM00387"/>
    </source>
</evidence>
<keyword evidence="1" id="KW-0808">Transferase</keyword>
<dbReference type="GO" id="GO:0004674">
    <property type="term" value="F:protein serine/threonine kinase activity"/>
    <property type="evidence" value="ECO:0007669"/>
    <property type="project" value="UniProtKB-KW"/>
</dbReference>
<keyword evidence="4" id="KW-1185">Reference proteome</keyword>
<dbReference type="CDD" id="cd16936">
    <property type="entry name" value="HATPase_RsbW-like"/>
    <property type="match status" value="1"/>
</dbReference>
<dbReference type="Gene3D" id="3.30.565.10">
    <property type="entry name" value="Histidine kinase-like ATPase, C-terminal domain"/>
    <property type="match status" value="1"/>
</dbReference>
<keyword evidence="3" id="KW-0547">Nucleotide-binding</keyword>
<dbReference type="PANTHER" id="PTHR35526:SF3">
    <property type="entry name" value="ANTI-SIGMA-F FACTOR RSBW"/>
    <property type="match status" value="1"/>
</dbReference>
<dbReference type="InterPro" id="IPR003594">
    <property type="entry name" value="HATPase_dom"/>
</dbReference>
<organism evidence="3 4">
    <name type="scientific">Paraconexibacter algicola</name>
    <dbReference type="NCBI Taxonomy" id="2133960"/>
    <lineage>
        <taxon>Bacteria</taxon>
        <taxon>Bacillati</taxon>
        <taxon>Actinomycetota</taxon>
        <taxon>Thermoleophilia</taxon>
        <taxon>Solirubrobacterales</taxon>
        <taxon>Paraconexibacteraceae</taxon>
        <taxon>Paraconexibacter</taxon>
    </lineage>
</organism>
<dbReference type="SMART" id="SM00387">
    <property type="entry name" value="HATPase_c"/>
    <property type="match status" value="1"/>
</dbReference>
<name>A0A2T4UGD9_9ACTN</name>
<dbReference type="RefSeq" id="WP_107566762.1">
    <property type="nucleotide sequence ID" value="NZ_PYYB01000001.1"/>
</dbReference>
<dbReference type="EMBL" id="PYYB01000001">
    <property type="protein sequence ID" value="PTL58324.1"/>
    <property type="molecule type" value="Genomic_DNA"/>
</dbReference>
<accession>A0A2T4UGD9</accession>
<dbReference type="SUPFAM" id="SSF55874">
    <property type="entry name" value="ATPase domain of HSP90 chaperone/DNA topoisomerase II/histidine kinase"/>
    <property type="match status" value="1"/>
</dbReference>
<dbReference type="InterPro" id="IPR050267">
    <property type="entry name" value="Anti-sigma-factor_SerPK"/>
</dbReference>
<evidence type="ECO:0000313" key="4">
    <source>
        <dbReference type="Proteomes" id="UP000240739"/>
    </source>
</evidence>